<dbReference type="EMBL" id="GG657754">
    <property type="protein sequence ID" value="EFL21637.1"/>
    <property type="molecule type" value="Genomic_DNA"/>
</dbReference>
<dbReference type="Gene3D" id="1.10.1200.10">
    <property type="entry name" value="ACP-like"/>
    <property type="match status" value="1"/>
</dbReference>
<evidence type="ECO:0000256" key="1">
    <source>
        <dbReference type="ARBA" id="ARBA00022450"/>
    </source>
</evidence>
<dbReference type="GO" id="GO:0043041">
    <property type="term" value="P:amino acid activation for nonribosomal peptide biosynthetic process"/>
    <property type="evidence" value="ECO:0007669"/>
    <property type="project" value="TreeGrafter"/>
</dbReference>
<keyword evidence="5" id="KW-1185">Reference proteome</keyword>
<dbReference type="RefSeq" id="WP_009713459.1">
    <property type="nucleotide sequence ID" value="NZ_GG657754.1"/>
</dbReference>
<dbReference type="AlphaFoldDB" id="D9WMS7"/>
<dbReference type="InterPro" id="IPR006162">
    <property type="entry name" value="Ppantetheine_attach_site"/>
</dbReference>
<dbReference type="SUPFAM" id="SSF47336">
    <property type="entry name" value="ACP-like"/>
    <property type="match status" value="1"/>
</dbReference>
<dbReference type="OrthoDB" id="2472181at2"/>
<dbReference type="GO" id="GO:0031177">
    <property type="term" value="F:phosphopantetheine binding"/>
    <property type="evidence" value="ECO:0007669"/>
    <property type="project" value="InterPro"/>
</dbReference>
<keyword evidence="1" id="KW-0596">Phosphopantetheine</keyword>
<reference evidence="4 5" key="1">
    <citation type="submission" date="2009-02" db="EMBL/GenBank/DDBJ databases">
        <title>Annotation of Streptomyces hygroscopicus strain ATCC 53653.</title>
        <authorList>
            <consortium name="The Broad Institute Genome Sequencing Platform"/>
            <consortium name="Broad Institute Microbial Sequencing Center"/>
            <person name="Fischbach M."/>
            <person name="Godfrey P."/>
            <person name="Ward D."/>
            <person name="Young S."/>
            <person name="Zeng Q."/>
            <person name="Koehrsen M."/>
            <person name="Alvarado L."/>
            <person name="Berlin A.M."/>
            <person name="Bochicchio J."/>
            <person name="Borenstein D."/>
            <person name="Chapman S.B."/>
            <person name="Chen Z."/>
            <person name="Engels R."/>
            <person name="Freedman E."/>
            <person name="Gellesch M."/>
            <person name="Goldberg J."/>
            <person name="Griggs A."/>
            <person name="Gujja S."/>
            <person name="Heilman E.R."/>
            <person name="Heiman D.I."/>
            <person name="Hepburn T.A."/>
            <person name="Howarth C."/>
            <person name="Jen D."/>
            <person name="Larson L."/>
            <person name="Lewis B."/>
            <person name="Mehta T."/>
            <person name="Park D."/>
            <person name="Pearson M."/>
            <person name="Richards J."/>
            <person name="Roberts A."/>
            <person name="Saif S."/>
            <person name="Shea T.D."/>
            <person name="Shenoy N."/>
            <person name="Sisk P."/>
            <person name="Stolte C."/>
            <person name="Sykes S.N."/>
            <person name="Thomson T."/>
            <person name="Walk T."/>
            <person name="White J."/>
            <person name="Yandava C."/>
            <person name="Straight P."/>
            <person name="Clardy J."/>
            <person name="Hung D."/>
            <person name="Kolter R."/>
            <person name="Mekalanos J."/>
            <person name="Walker S."/>
            <person name="Walsh C.T."/>
            <person name="Wieland-Brown L.C."/>
            <person name="Haas B."/>
            <person name="Nusbaum C."/>
            <person name="Birren B."/>
        </authorList>
    </citation>
    <scope>NUCLEOTIDE SEQUENCE [LARGE SCALE GENOMIC DNA]</scope>
    <source>
        <strain evidence="4 5">ATCC 53653</strain>
    </source>
</reference>
<dbReference type="InterPro" id="IPR020806">
    <property type="entry name" value="PKS_PP-bd"/>
</dbReference>
<dbReference type="SMART" id="SM00823">
    <property type="entry name" value="PKS_PP"/>
    <property type="match status" value="1"/>
</dbReference>
<feature type="domain" description="Carrier" evidence="3">
    <location>
        <begin position="1"/>
        <end position="73"/>
    </location>
</feature>
<sequence length="84" mass="9185">MDDQALVLELARELLDRPDLTLDEDFFSAGGDSITAMHLIGRLSRQTGLRLRVAQVFANSTLRDLAASVEQVRAAAEHEATHAP</sequence>
<gene>
    <name evidence="4" type="ORF">SSOG_01349</name>
</gene>
<dbReference type="GO" id="GO:0044550">
    <property type="term" value="P:secondary metabolite biosynthetic process"/>
    <property type="evidence" value="ECO:0007669"/>
    <property type="project" value="TreeGrafter"/>
</dbReference>
<dbReference type="Pfam" id="PF00550">
    <property type="entry name" value="PP-binding"/>
    <property type="match status" value="1"/>
</dbReference>
<dbReference type="GO" id="GO:0005737">
    <property type="term" value="C:cytoplasm"/>
    <property type="evidence" value="ECO:0007669"/>
    <property type="project" value="TreeGrafter"/>
</dbReference>
<dbReference type="GO" id="GO:0017000">
    <property type="term" value="P:antibiotic biosynthetic process"/>
    <property type="evidence" value="ECO:0007669"/>
    <property type="project" value="UniProtKB-ARBA"/>
</dbReference>
<dbReference type="PROSITE" id="PS50075">
    <property type="entry name" value="CARRIER"/>
    <property type="match status" value="1"/>
</dbReference>
<name>D9WMS7_9ACTN</name>
<evidence type="ECO:0000313" key="5">
    <source>
        <dbReference type="Proteomes" id="UP000003963"/>
    </source>
</evidence>
<dbReference type="Proteomes" id="UP000003963">
    <property type="component" value="Unassembled WGS sequence"/>
</dbReference>
<dbReference type="InterPro" id="IPR009081">
    <property type="entry name" value="PP-bd_ACP"/>
</dbReference>
<evidence type="ECO:0000259" key="3">
    <source>
        <dbReference type="PROSITE" id="PS50075"/>
    </source>
</evidence>
<proteinExistence type="predicted"/>
<dbReference type="InterPro" id="IPR036736">
    <property type="entry name" value="ACP-like_sf"/>
</dbReference>
<dbReference type="PANTHER" id="PTHR45527">
    <property type="entry name" value="NONRIBOSOMAL PEPTIDE SYNTHETASE"/>
    <property type="match status" value="1"/>
</dbReference>
<dbReference type="SMART" id="SM01294">
    <property type="entry name" value="PKS_PP_betabranch"/>
    <property type="match status" value="1"/>
</dbReference>
<dbReference type="STRING" id="457427.SSOG_01349"/>
<evidence type="ECO:0000256" key="2">
    <source>
        <dbReference type="ARBA" id="ARBA00022553"/>
    </source>
</evidence>
<evidence type="ECO:0000313" key="4">
    <source>
        <dbReference type="EMBL" id="EFL21637.1"/>
    </source>
</evidence>
<organism evidence="4 5">
    <name type="scientific">Streptomyces himastatinicus ATCC 53653</name>
    <dbReference type="NCBI Taxonomy" id="457427"/>
    <lineage>
        <taxon>Bacteria</taxon>
        <taxon>Bacillati</taxon>
        <taxon>Actinomycetota</taxon>
        <taxon>Actinomycetes</taxon>
        <taxon>Kitasatosporales</taxon>
        <taxon>Streptomycetaceae</taxon>
        <taxon>Streptomyces</taxon>
        <taxon>Streptomyces violaceusniger group</taxon>
    </lineage>
</organism>
<dbReference type="HOGENOM" id="CLU_2526098_0_0_11"/>
<protein>
    <submittedName>
        <fullName evidence="4">Putative phosphopantetheine attachment site</fullName>
    </submittedName>
</protein>
<dbReference type="PANTHER" id="PTHR45527:SF1">
    <property type="entry name" value="FATTY ACID SYNTHASE"/>
    <property type="match status" value="1"/>
</dbReference>
<keyword evidence="2" id="KW-0597">Phosphoprotein</keyword>
<dbReference type="PROSITE" id="PS00012">
    <property type="entry name" value="PHOSPHOPANTETHEINE"/>
    <property type="match status" value="1"/>
</dbReference>
<accession>D9WMS7</accession>